<evidence type="ECO:0000313" key="4">
    <source>
        <dbReference type="Proteomes" id="UP001138921"/>
    </source>
</evidence>
<keyword evidence="4" id="KW-1185">Reference proteome</keyword>
<reference evidence="3" key="2">
    <citation type="submission" date="2021-03" db="EMBL/GenBank/DDBJ databases">
        <authorList>
            <person name="Artuso I."/>
            <person name="Turrini P."/>
            <person name="Pirolo M."/>
            <person name="Lugli G.A."/>
            <person name="Ventura M."/>
            <person name="Visca P."/>
        </authorList>
    </citation>
    <scope>NUCLEOTIDE SEQUENCE</scope>
    <source>
        <strain evidence="3">LMG 26462</strain>
    </source>
</reference>
<protein>
    <recommendedName>
        <fullName evidence="2">HpcH/HpaI aldolase/citrate lyase domain-containing protein</fullName>
    </recommendedName>
</protein>
<dbReference type="Pfam" id="PF03328">
    <property type="entry name" value="HpcH_HpaI"/>
    <property type="match status" value="1"/>
</dbReference>
<gene>
    <name evidence="3" type="ORF">J1C56_31500</name>
</gene>
<dbReference type="InterPro" id="IPR015813">
    <property type="entry name" value="Pyrv/PenolPyrv_kinase-like_dom"/>
</dbReference>
<dbReference type="Proteomes" id="UP001138921">
    <property type="component" value="Unassembled WGS sequence"/>
</dbReference>
<name>A0A9X1AIE7_9HYPH</name>
<dbReference type="EMBL" id="JAFLWW010000017">
    <property type="protein sequence ID" value="MBT1160056.1"/>
    <property type="molecule type" value="Genomic_DNA"/>
</dbReference>
<accession>A0A9X1AIE7</accession>
<dbReference type="GO" id="GO:0003824">
    <property type="term" value="F:catalytic activity"/>
    <property type="evidence" value="ECO:0007669"/>
    <property type="project" value="InterPro"/>
</dbReference>
<evidence type="ECO:0000256" key="1">
    <source>
        <dbReference type="ARBA" id="ARBA00022723"/>
    </source>
</evidence>
<dbReference type="InterPro" id="IPR005000">
    <property type="entry name" value="Aldolase/citrate-lyase_domain"/>
</dbReference>
<organism evidence="3 4">
    <name type="scientific">Aminobacter anthyllidis</name>
    <dbReference type="NCBI Taxonomy" id="1035067"/>
    <lineage>
        <taxon>Bacteria</taxon>
        <taxon>Pseudomonadati</taxon>
        <taxon>Pseudomonadota</taxon>
        <taxon>Alphaproteobacteria</taxon>
        <taxon>Hyphomicrobiales</taxon>
        <taxon>Phyllobacteriaceae</taxon>
        <taxon>Aminobacter</taxon>
    </lineage>
</organism>
<dbReference type="Gene3D" id="3.20.20.60">
    <property type="entry name" value="Phosphoenolpyruvate-binding domains"/>
    <property type="match status" value="2"/>
</dbReference>
<dbReference type="InterPro" id="IPR040442">
    <property type="entry name" value="Pyrv_kinase-like_dom_sf"/>
</dbReference>
<dbReference type="SUPFAM" id="SSF51621">
    <property type="entry name" value="Phosphoenolpyruvate/pyruvate domain"/>
    <property type="match status" value="1"/>
</dbReference>
<comment type="caution">
    <text evidence="3">The sequence shown here is derived from an EMBL/GenBank/DDBJ whole genome shotgun (WGS) entry which is preliminary data.</text>
</comment>
<dbReference type="AlphaFoldDB" id="A0A9X1AIE7"/>
<keyword evidence="1" id="KW-0479">Metal-binding</keyword>
<evidence type="ECO:0000259" key="2">
    <source>
        <dbReference type="Pfam" id="PF03328"/>
    </source>
</evidence>
<proteinExistence type="predicted"/>
<evidence type="ECO:0000313" key="3">
    <source>
        <dbReference type="EMBL" id="MBT1160056.1"/>
    </source>
</evidence>
<reference evidence="3" key="1">
    <citation type="journal article" date="2021" name="Microorganisms">
        <title>Phylogenomic Reconstruction and Metabolic Potential of the Genus Aminobacter.</title>
        <authorList>
            <person name="Artuso I."/>
            <person name="Turrini P."/>
            <person name="Pirolo M."/>
            <person name="Lugli G.A."/>
            <person name="Ventura M."/>
            <person name="Visca P."/>
        </authorList>
    </citation>
    <scope>NUCLEOTIDE SEQUENCE</scope>
    <source>
        <strain evidence="3">LMG 26462</strain>
    </source>
</reference>
<sequence length="270" mass="29256">MASFGDAFRLTLITNDPALAANVDGCGVERIGVDLETLGKAERQAGQNTRLSGHTIEDLVVIAASLRRADLFVRVNPINPGTAAEVEAVLRHGAKVLMLPYFRTAGEVEAFVRLVDGRASVMILVETASALVRIREILAVPGVQEVMVGLNDLRLELGVRNHFEVLVSPLMDAVASEVSKARLPFSIGGVARVDDVSLPVSPDLIFAQYARLGATGAWISRSFFENVPENWDFGGAVSSVRQRLSEWASASPEAWSRARDELAEHARGWR</sequence>
<feature type="domain" description="HpcH/HpaI aldolase/citrate lyase" evidence="2">
    <location>
        <begin position="16"/>
        <end position="162"/>
    </location>
</feature>
<dbReference type="GO" id="GO:0046872">
    <property type="term" value="F:metal ion binding"/>
    <property type="evidence" value="ECO:0007669"/>
    <property type="project" value="UniProtKB-KW"/>
</dbReference>
<dbReference type="RefSeq" id="WP_214393847.1">
    <property type="nucleotide sequence ID" value="NZ_JAFLWW010000017.1"/>
</dbReference>